<dbReference type="InterPro" id="IPR011051">
    <property type="entry name" value="RmlC_Cupin_sf"/>
</dbReference>
<feature type="domain" description="MannoseP isomerase/GMP-like beta-helix" evidence="12">
    <location>
        <begin position="314"/>
        <end position="361"/>
    </location>
</feature>
<evidence type="ECO:0000259" key="10">
    <source>
        <dbReference type="Pfam" id="PF00483"/>
    </source>
</evidence>
<dbReference type="InterPro" id="IPR049577">
    <property type="entry name" value="GMPP_N"/>
</dbReference>
<dbReference type="PANTHER" id="PTHR46390">
    <property type="entry name" value="MANNOSE-1-PHOSPHATE GUANYLYLTRANSFERASE"/>
    <property type="match status" value="1"/>
</dbReference>
<comment type="caution">
    <text evidence="13">The sequence shown here is derived from an EMBL/GenBank/DDBJ whole genome shotgun (WGS) entry which is preliminary data.</text>
</comment>
<evidence type="ECO:0000259" key="11">
    <source>
        <dbReference type="Pfam" id="PF01050"/>
    </source>
</evidence>
<evidence type="ECO:0000256" key="8">
    <source>
        <dbReference type="ARBA" id="ARBA00047343"/>
    </source>
</evidence>
<dbReference type="SUPFAM" id="SSF51182">
    <property type="entry name" value="RmlC-like cupins"/>
    <property type="match status" value="1"/>
</dbReference>
<dbReference type="InterPro" id="IPR006375">
    <property type="entry name" value="Man1P_GuaTrfase/Man6P_Isoase"/>
</dbReference>
<dbReference type="GO" id="GO:0005525">
    <property type="term" value="F:GTP binding"/>
    <property type="evidence" value="ECO:0007669"/>
    <property type="project" value="UniProtKB-KW"/>
</dbReference>
<keyword evidence="7" id="KW-0342">GTP-binding</keyword>
<dbReference type="Gene3D" id="2.60.120.10">
    <property type="entry name" value="Jelly Rolls"/>
    <property type="match status" value="1"/>
</dbReference>
<evidence type="ECO:0000256" key="7">
    <source>
        <dbReference type="ARBA" id="ARBA00023134"/>
    </source>
</evidence>
<organism evidence="13 14">
    <name type="scientific">Acinetobacter bouvetii</name>
    <dbReference type="NCBI Taxonomy" id="202951"/>
    <lineage>
        <taxon>Bacteria</taxon>
        <taxon>Pseudomonadati</taxon>
        <taxon>Pseudomonadota</taxon>
        <taxon>Gammaproteobacteria</taxon>
        <taxon>Moraxellales</taxon>
        <taxon>Moraxellaceae</taxon>
        <taxon>Acinetobacter</taxon>
    </lineage>
</organism>
<protein>
    <recommendedName>
        <fullName evidence="3">mannose-1-phosphate guanylyltransferase</fullName>
        <ecNumber evidence="3">2.7.7.13</ecNumber>
    </recommendedName>
</protein>
<name>A0A811GDJ6_9GAMM</name>
<dbReference type="InterPro" id="IPR029044">
    <property type="entry name" value="Nucleotide-diphossugar_trans"/>
</dbReference>
<dbReference type="SUPFAM" id="SSF53448">
    <property type="entry name" value="Nucleotide-diphospho-sugar transferases"/>
    <property type="match status" value="1"/>
</dbReference>
<evidence type="ECO:0000313" key="13">
    <source>
        <dbReference type="EMBL" id="CAB1220463.1"/>
    </source>
</evidence>
<dbReference type="CDD" id="cd02213">
    <property type="entry name" value="cupin_PMI_typeII_C"/>
    <property type="match status" value="1"/>
</dbReference>
<dbReference type="Pfam" id="PF22640">
    <property type="entry name" value="ManC_GMP_beta-helix"/>
    <property type="match status" value="1"/>
</dbReference>
<keyword evidence="5" id="KW-0548">Nucleotidyltransferase</keyword>
<evidence type="ECO:0000256" key="5">
    <source>
        <dbReference type="ARBA" id="ARBA00022695"/>
    </source>
</evidence>
<dbReference type="InterPro" id="IPR054566">
    <property type="entry name" value="ManC/GMP-like_b-helix"/>
</dbReference>
<evidence type="ECO:0000313" key="14">
    <source>
        <dbReference type="Proteomes" id="UP000489961"/>
    </source>
</evidence>
<dbReference type="Proteomes" id="UP000489961">
    <property type="component" value="Unassembled WGS sequence"/>
</dbReference>
<dbReference type="InterPro" id="IPR005835">
    <property type="entry name" value="NTP_transferase_dom"/>
</dbReference>
<accession>A0A811GDJ6</accession>
<evidence type="ECO:0000259" key="12">
    <source>
        <dbReference type="Pfam" id="PF22640"/>
    </source>
</evidence>
<keyword evidence="4" id="KW-0808">Transferase</keyword>
<evidence type="ECO:0000256" key="9">
    <source>
        <dbReference type="RuleBase" id="RU004190"/>
    </source>
</evidence>
<evidence type="ECO:0000256" key="6">
    <source>
        <dbReference type="ARBA" id="ARBA00022741"/>
    </source>
</evidence>
<evidence type="ECO:0000256" key="3">
    <source>
        <dbReference type="ARBA" id="ARBA00012387"/>
    </source>
</evidence>
<dbReference type="Pfam" id="PF00483">
    <property type="entry name" value="NTP_transferase"/>
    <property type="match status" value="1"/>
</dbReference>
<dbReference type="GO" id="GO:0000271">
    <property type="term" value="P:polysaccharide biosynthetic process"/>
    <property type="evidence" value="ECO:0007669"/>
    <property type="project" value="InterPro"/>
</dbReference>
<evidence type="ECO:0000256" key="2">
    <source>
        <dbReference type="ARBA" id="ARBA00006115"/>
    </source>
</evidence>
<reference evidence="13 14" key="1">
    <citation type="submission" date="2020-02" db="EMBL/GenBank/DDBJ databases">
        <authorList>
            <person name="Chaudhuri R."/>
        </authorList>
    </citation>
    <scope>NUCLEOTIDE SEQUENCE [LARGE SCALE GENOMIC DNA]</scope>
    <source>
        <strain evidence="13">SFB21</strain>
    </source>
</reference>
<dbReference type="Gene3D" id="3.90.550.10">
    <property type="entry name" value="Spore Coat Polysaccharide Biosynthesis Protein SpsA, Chain A"/>
    <property type="match status" value="1"/>
</dbReference>
<dbReference type="EMBL" id="CADDTS010000043">
    <property type="protein sequence ID" value="CAB1220463.1"/>
    <property type="molecule type" value="Genomic_DNA"/>
</dbReference>
<dbReference type="InterPro" id="IPR001538">
    <property type="entry name" value="Man6P_isomerase-2_C"/>
</dbReference>
<proteinExistence type="inferred from homology"/>
<dbReference type="InterPro" id="IPR051161">
    <property type="entry name" value="Mannose-6P_isomerase_type2"/>
</dbReference>
<dbReference type="EC" id="2.7.7.13" evidence="3"/>
<dbReference type="GO" id="GO:0009298">
    <property type="term" value="P:GDP-mannose biosynthetic process"/>
    <property type="evidence" value="ECO:0007669"/>
    <property type="project" value="UniProtKB-UniPathway"/>
</dbReference>
<sequence length="484" mass="53877">MNSKCQQILMIPVILSGGSGTRLWPLSRSSYPKQFLPITGEKTLFQQTLERISNLNQSLINFQNPIIVTTESHRFIVAEQLRQQNVNAKILLEPIAKNTAPAIAAAAELALSYGEDPVLLILAADHVIQQQEEFNKSIAIGLAAAEAGQLVTFGVVPTAPETGYGYIKAAETIQTAATTQPYIVEKFVEKPDLDTAQKYVAEGSYLWNSGMFMFKASVYLQELEKYNPAIAKNARASVEHSKNDLDFVRLDKNHFEQSPEDSIDYAVMEKTDKVVVVPLNANWSDVGAWKSVWEVSDKDSNGNVLRGDTIIESSNNTLVHAQHRLVSVLGLDDVIVIETSDAVLVANKNKVQDIKKVVEKLKSTQRSEVEQHRKVYRPWGSYDSIDSGDRYLVKCIVVNPGQKLSLQMHHHRAEHWIVVSGTAKIHKGKESFLLTENESVYIPLGEIHALENPGKVPLELIEVQSGSYLGEDDIVRFEDLYGRA</sequence>
<dbReference type="PANTHER" id="PTHR46390:SF1">
    <property type="entry name" value="MANNOSE-1-PHOSPHATE GUANYLYLTRANSFERASE"/>
    <property type="match status" value="1"/>
</dbReference>
<evidence type="ECO:0000256" key="4">
    <source>
        <dbReference type="ARBA" id="ARBA00022679"/>
    </source>
</evidence>
<dbReference type="CDD" id="cd02509">
    <property type="entry name" value="GDP-M1P_Guanylyltransferase"/>
    <property type="match status" value="1"/>
</dbReference>
<comment type="similarity">
    <text evidence="2 9">Belongs to the mannose-6-phosphate isomerase type 2 family.</text>
</comment>
<dbReference type="GO" id="GO:0004475">
    <property type="term" value="F:mannose-1-phosphate guanylyltransferase (GTP) activity"/>
    <property type="evidence" value="ECO:0007669"/>
    <property type="project" value="UniProtKB-EC"/>
</dbReference>
<gene>
    <name evidence="13" type="primary">algA</name>
    <name evidence="13" type="ORF">SFB21_2594</name>
</gene>
<evidence type="ECO:0000256" key="1">
    <source>
        <dbReference type="ARBA" id="ARBA00004823"/>
    </source>
</evidence>
<dbReference type="NCBIfam" id="TIGR01479">
    <property type="entry name" value="GMP_PMI"/>
    <property type="match status" value="1"/>
</dbReference>
<feature type="domain" description="Mannose-6-phosphate isomerase type II C-terminal" evidence="11">
    <location>
        <begin position="365"/>
        <end position="479"/>
    </location>
</feature>
<feature type="domain" description="Nucleotidyl transferase" evidence="10">
    <location>
        <begin position="12"/>
        <end position="300"/>
    </location>
</feature>
<comment type="pathway">
    <text evidence="1">Nucleotide-sugar biosynthesis; GDP-alpha-D-mannose biosynthesis; GDP-alpha-D-mannose from alpha-D-mannose 1-phosphate (GTP route): step 1/1.</text>
</comment>
<dbReference type="AlphaFoldDB" id="A0A811GDJ6"/>
<keyword evidence="6" id="KW-0547">Nucleotide-binding</keyword>
<comment type="catalytic activity">
    <reaction evidence="8">
        <text>alpha-D-mannose 1-phosphate + GTP + H(+) = GDP-alpha-D-mannose + diphosphate</text>
        <dbReference type="Rhea" id="RHEA:15229"/>
        <dbReference type="ChEBI" id="CHEBI:15378"/>
        <dbReference type="ChEBI" id="CHEBI:33019"/>
        <dbReference type="ChEBI" id="CHEBI:37565"/>
        <dbReference type="ChEBI" id="CHEBI:57527"/>
        <dbReference type="ChEBI" id="CHEBI:58409"/>
        <dbReference type="EC" id="2.7.7.13"/>
    </reaction>
</comment>
<dbReference type="FunFam" id="2.60.120.10:FF:000032">
    <property type="entry name" value="Mannose-1-phosphate guanylyltransferase/mannose-6-phosphate isomerase"/>
    <property type="match status" value="1"/>
</dbReference>
<dbReference type="Pfam" id="PF01050">
    <property type="entry name" value="MannoseP_isomer"/>
    <property type="match status" value="1"/>
</dbReference>
<dbReference type="InterPro" id="IPR014710">
    <property type="entry name" value="RmlC-like_jellyroll"/>
</dbReference>
<dbReference type="FunFam" id="3.90.550.10:FF:000046">
    <property type="entry name" value="Mannose-1-phosphate guanylyltransferase (GDP)"/>
    <property type="match status" value="1"/>
</dbReference>
<dbReference type="UniPathway" id="UPA00126">
    <property type="reaction ID" value="UER00930"/>
</dbReference>